<accession>A0A7J5XAE0</accession>
<reference evidence="1 2" key="1">
    <citation type="submission" date="2020-03" db="EMBL/GenBank/DDBJ databases">
        <title>Dissostichus mawsoni Genome sequencing and assembly.</title>
        <authorList>
            <person name="Park H."/>
        </authorList>
    </citation>
    <scope>NUCLEOTIDE SEQUENCE [LARGE SCALE GENOMIC DNA]</scope>
    <source>
        <strain evidence="1">DM0001</strain>
        <tissue evidence="1">Muscle</tissue>
    </source>
</reference>
<proteinExistence type="predicted"/>
<gene>
    <name evidence="1" type="ORF">F7725_025166</name>
</gene>
<sequence>MSVPSDILQTLLPKRPKQKHYAERHGGNKADSLALTVENCHREVPATTDFCLWAKDSYNSVGNCLCFGVDISRIVYYTVDVFGCINVHLIYEAGIWSAATPTDCDSIFTRDKVLTEQKISLFEDYCSGTNCWLARLLTKTLLYTRSSACVCVMRGCETASCLSVLSADRDGEGQTCVSMAMSGCSPSPCVGKENMTDT</sequence>
<keyword evidence="2" id="KW-1185">Reference proteome</keyword>
<evidence type="ECO:0000313" key="1">
    <source>
        <dbReference type="EMBL" id="KAF3833962.1"/>
    </source>
</evidence>
<comment type="caution">
    <text evidence="1">The sequence shown here is derived from an EMBL/GenBank/DDBJ whole genome shotgun (WGS) entry which is preliminary data.</text>
</comment>
<dbReference type="AlphaFoldDB" id="A0A7J5XAE0"/>
<name>A0A7J5XAE0_DISMA</name>
<organism evidence="1 2">
    <name type="scientific">Dissostichus mawsoni</name>
    <name type="common">Antarctic cod</name>
    <dbReference type="NCBI Taxonomy" id="36200"/>
    <lineage>
        <taxon>Eukaryota</taxon>
        <taxon>Metazoa</taxon>
        <taxon>Chordata</taxon>
        <taxon>Craniata</taxon>
        <taxon>Vertebrata</taxon>
        <taxon>Euteleostomi</taxon>
        <taxon>Actinopterygii</taxon>
        <taxon>Neopterygii</taxon>
        <taxon>Teleostei</taxon>
        <taxon>Neoteleostei</taxon>
        <taxon>Acanthomorphata</taxon>
        <taxon>Eupercaria</taxon>
        <taxon>Perciformes</taxon>
        <taxon>Notothenioidei</taxon>
        <taxon>Nototheniidae</taxon>
        <taxon>Dissostichus</taxon>
    </lineage>
</organism>
<evidence type="ECO:0000313" key="2">
    <source>
        <dbReference type="Proteomes" id="UP000518266"/>
    </source>
</evidence>
<dbReference type="EMBL" id="JAAKFY010000026">
    <property type="protein sequence ID" value="KAF3833962.1"/>
    <property type="molecule type" value="Genomic_DNA"/>
</dbReference>
<dbReference type="Proteomes" id="UP000518266">
    <property type="component" value="Unassembled WGS sequence"/>
</dbReference>
<protein>
    <submittedName>
        <fullName evidence="1">Uncharacterized protein</fullName>
    </submittedName>
</protein>